<reference evidence="1" key="3">
    <citation type="submission" date="2021-05" db="UniProtKB">
        <authorList>
            <consortium name="EnsemblPlants"/>
        </authorList>
    </citation>
    <scope>IDENTIFICATION</scope>
    <source>
        <strain evidence="1">cv. B73</strain>
    </source>
</reference>
<reference evidence="1" key="2">
    <citation type="submission" date="2019-07" db="EMBL/GenBank/DDBJ databases">
        <authorList>
            <person name="Seetharam A."/>
            <person name="Woodhouse M."/>
            <person name="Cannon E."/>
        </authorList>
    </citation>
    <scope>NUCLEOTIDE SEQUENCE [LARGE SCALE GENOMIC DNA]</scope>
    <source>
        <strain evidence="1">cv. B73</strain>
    </source>
</reference>
<organism evidence="1 2">
    <name type="scientific">Zea mays</name>
    <name type="common">Maize</name>
    <dbReference type="NCBI Taxonomy" id="4577"/>
    <lineage>
        <taxon>Eukaryota</taxon>
        <taxon>Viridiplantae</taxon>
        <taxon>Streptophyta</taxon>
        <taxon>Embryophyta</taxon>
        <taxon>Tracheophyta</taxon>
        <taxon>Spermatophyta</taxon>
        <taxon>Magnoliopsida</taxon>
        <taxon>Liliopsida</taxon>
        <taxon>Poales</taxon>
        <taxon>Poaceae</taxon>
        <taxon>PACMAD clade</taxon>
        <taxon>Panicoideae</taxon>
        <taxon>Andropogonodae</taxon>
        <taxon>Andropogoneae</taxon>
        <taxon>Tripsacinae</taxon>
        <taxon>Zea</taxon>
    </lineage>
</organism>
<dbReference type="AlphaFoldDB" id="A0A804LKT7"/>
<name>A0A804LKT7_MAIZE</name>
<reference evidence="2" key="1">
    <citation type="submission" date="2015-12" db="EMBL/GenBank/DDBJ databases">
        <title>Update maize B73 reference genome by single molecule sequencing technologies.</title>
        <authorList>
            <consortium name="Maize Genome Sequencing Project"/>
            <person name="Ware D."/>
        </authorList>
    </citation>
    <scope>NUCLEOTIDE SEQUENCE [LARGE SCALE GENOMIC DNA]</scope>
    <source>
        <strain evidence="2">cv. B73</strain>
    </source>
</reference>
<accession>A0A804LKT7</accession>
<evidence type="ECO:0000313" key="2">
    <source>
        <dbReference type="Proteomes" id="UP000007305"/>
    </source>
</evidence>
<sequence>MDHLLHLVHVKNLAADLLSLTIQHTLPPAFLRCGRPEFGGVTLFTMCPLLRLAKECYDLPPPSAQGGWVVSRCILDDFFIALAQNLLISSIWGTEVVLKRMAPVLRIFYSFLVANISGNER</sequence>
<proteinExistence type="predicted"/>
<protein>
    <submittedName>
        <fullName evidence="1">Uncharacterized protein</fullName>
    </submittedName>
</protein>
<dbReference type="Gramene" id="Zm00001eb017900_T001">
    <property type="protein sequence ID" value="Zm00001eb017900_P001"/>
    <property type="gene ID" value="Zm00001eb017900"/>
</dbReference>
<dbReference type="EnsemblPlants" id="Zm00001eb017900_T001">
    <property type="protein sequence ID" value="Zm00001eb017900_P001"/>
    <property type="gene ID" value="Zm00001eb017900"/>
</dbReference>
<dbReference type="InParanoid" id="A0A804LKT7"/>
<keyword evidence="2" id="KW-1185">Reference proteome</keyword>
<evidence type="ECO:0000313" key="1">
    <source>
        <dbReference type="EnsemblPlants" id="Zm00001eb017900_P001"/>
    </source>
</evidence>
<dbReference type="Proteomes" id="UP000007305">
    <property type="component" value="Chromosome 1"/>
</dbReference>